<name>D2R8A3_PIRSD</name>
<dbReference type="KEGG" id="psl:Psta_1036"/>
<dbReference type="GO" id="GO:0017004">
    <property type="term" value="P:cytochrome complex assembly"/>
    <property type="evidence" value="ECO:0007669"/>
    <property type="project" value="UniProtKB-KW"/>
</dbReference>
<dbReference type="PANTHER" id="PTHR42852:SF6">
    <property type="entry name" value="THIOL:DISULFIDE INTERCHANGE PROTEIN DSBE"/>
    <property type="match status" value="1"/>
</dbReference>
<keyword evidence="3" id="KW-1015">Disulfide bond</keyword>
<sequence>MPATSPRPGQISRRLLAVAALAGTAYWWGCSQSGDSMFELTDGVKHPSVGTAIDVVQLEPLTGTDQPLVPADYAGKVSLVNFWGPWCGPCVVEFPHLVELQQHFGKRDDFRLVSVSCSGGDGDDRMMEESTSLFLREQRATFPTYRDPDYAFRSSLAKAASLQGFGYPTTVLIGKDGKIKALWTGYIDGLELDMRAAIEAALSEEPPKTASL</sequence>
<evidence type="ECO:0000256" key="1">
    <source>
        <dbReference type="ARBA" id="ARBA00004196"/>
    </source>
</evidence>
<dbReference type="Pfam" id="PF08534">
    <property type="entry name" value="Redoxin"/>
    <property type="match status" value="1"/>
</dbReference>
<dbReference type="AlphaFoldDB" id="D2R8A3"/>
<dbReference type="InterPro" id="IPR050553">
    <property type="entry name" value="Thioredoxin_ResA/DsbE_sf"/>
</dbReference>
<dbReference type="EMBL" id="CP001848">
    <property type="protein sequence ID" value="ADB15720.1"/>
    <property type="molecule type" value="Genomic_DNA"/>
</dbReference>
<dbReference type="PROSITE" id="PS00194">
    <property type="entry name" value="THIOREDOXIN_1"/>
    <property type="match status" value="1"/>
</dbReference>
<keyword evidence="4" id="KW-0676">Redox-active center</keyword>
<dbReference type="Gene3D" id="3.40.30.10">
    <property type="entry name" value="Glutaredoxin"/>
    <property type="match status" value="1"/>
</dbReference>
<dbReference type="SUPFAM" id="SSF52833">
    <property type="entry name" value="Thioredoxin-like"/>
    <property type="match status" value="1"/>
</dbReference>
<reference evidence="6 7" key="1">
    <citation type="journal article" date="2009" name="Stand. Genomic Sci.">
        <title>Complete genome sequence of Pirellula staleyi type strain (ATCC 27377).</title>
        <authorList>
            <person name="Clum A."/>
            <person name="Tindall B.J."/>
            <person name="Sikorski J."/>
            <person name="Ivanova N."/>
            <person name="Mavrommatis K."/>
            <person name="Lucas S."/>
            <person name="Glavina del Rio T."/>
            <person name="Nolan M."/>
            <person name="Chen F."/>
            <person name="Tice H."/>
            <person name="Pitluck S."/>
            <person name="Cheng J.F."/>
            <person name="Chertkov O."/>
            <person name="Brettin T."/>
            <person name="Han C."/>
            <person name="Detter J.C."/>
            <person name="Kuske C."/>
            <person name="Bruce D."/>
            <person name="Goodwin L."/>
            <person name="Ovchinikova G."/>
            <person name="Pati A."/>
            <person name="Mikhailova N."/>
            <person name="Chen A."/>
            <person name="Palaniappan K."/>
            <person name="Land M."/>
            <person name="Hauser L."/>
            <person name="Chang Y.J."/>
            <person name="Jeffries C.D."/>
            <person name="Chain P."/>
            <person name="Rohde M."/>
            <person name="Goker M."/>
            <person name="Bristow J."/>
            <person name="Eisen J.A."/>
            <person name="Markowitz V."/>
            <person name="Hugenholtz P."/>
            <person name="Kyrpides N.C."/>
            <person name="Klenk H.P."/>
            <person name="Lapidus A."/>
        </authorList>
    </citation>
    <scope>NUCLEOTIDE SEQUENCE [LARGE SCALE GENOMIC DNA]</scope>
    <source>
        <strain evidence="7">ATCC 27377 / DSM 6068 / ICPB 4128</strain>
    </source>
</reference>
<evidence type="ECO:0000256" key="2">
    <source>
        <dbReference type="ARBA" id="ARBA00022748"/>
    </source>
</evidence>
<evidence type="ECO:0000313" key="7">
    <source>
        <dbReference type="Proteomes" id="UP000001887"/>
    </source>
</evidence>
<proteinExistence type="predicted"/>
<accession>D2R8A3</accession>
<evidence type="ECO:0000256" key="3">
    <source>
        <dbReference type="ARBA" id="ARBA00023157"/>
    </source>
</evidence>
<evidence type="ECO:0000259" key="5">
    <source>
        <dbReference type="PROSITE" id="PS51352"/>
    </source>
</evidence>
<comment type="subcellular location">
    <subcellularLocation>
        <location evidence="1">Cell envelope</location>
    </subcellularLocation>
</comment>
<dbReference type="Proteomes" id="UP000001887">
    <property type="component" value="Chromosome"/>
</dbReference>
<dbReference type="CDD" id="cd02966">
    <property type="entry name" value="TlpA_like_family"/>
    <property type="match status" value="1"/>
</dbReference>
<feature type="domain" description="Thioredoxin" evidence="5">
    <location>
        <begin position="47"/>
        <end position="203"/>
    </location>
</feature>
<dbReference type="HOGENOM" id="CLU_042529_11_0_0"/>
<evidence type="ECO:0000313" key="6">
    <source>
        <dbReference type="EMBL" id="ADB15720.1"/>
    </source>
</evidence>
<dbReference type="InterPro" id="IPR017937">
    <property type="entry name" value="Thioredoxin_CS"/>
</dbReference>
<keyword evidence="7" id="KW-1185">Reference proteome</keyword>
<dbReference type="InterPro" id="IPR013740">
    <property type="entry name" value="Redoxin"/>
</dbReference>
<evidence type="ECO:0000256" key="4">
    <source>
        <dbReference type="ARBA" id="ARBA00023284"/>
    </source>
</evidence>
<dbReference type="GO" id="GO:0016491">
    <property type="term" value="F:oxidoreductase activity"/>
    <property type="evidence" value="ECO:0007669"/>
    <property type="project" value="InterPro"/>
</dbReference>
<dbReference type="STRING" id="530564.Psta_1036"/>
<dbReference type="InterPro" id="IPR013766">
    <property type="entry name" value="Thioredoxin_domain"/>
</dbReference>
<dbReference type="PANTHER" id="PTHR42852">
    <property type="entry name" value="THIOL:DISULFIDE INTERCHANGE PROTEIN DSBE"/>
    <property type="match status" value="1"/>
</dbReference>
<dbReference type="OrthoDB" id="288837at2"/>
<protein>
    <submittedName>
        <fullName evidence="6">Redoxin domain protein</fullName>
    </submittedName>
</protein>
<dbReference type="GO" id="GO:0030313">
    <property type="term" value="C:cell envelope"/>
    <property type="evidence" value="ECO:0007669"/>
    <property type="project" value="UniProtKB-SubCell"/>
</dbReference>
<dbReference type="PROSITE" id="PS51352">
    <property type="entry name" value="THIOREDOXIN_2"/>
    <property type="match status" value="1"/>
</dbReference>
<dbReference type="eggNOG" id="COG0526">
    <property type="taxonomic scope" value="Bacteria"/>
</dbReference>
<organism evidence="6 7">
    <name type="scientific">Pirellula staleyi (strain ATCC 27377 / DSM 6068 / ICPB 4128)</name>
    <name type="common">Pirella staleyi</name>
    <dbReference type="NCBI Taxonomy" id="530564"/>
    <lineage>
        <taxon>Bacteria</taxon>
        <taxon>Pseudomonadati</taxon>
        <taxon>Planctomycetota</taxon>
        <taxon>Planctomycetia</taxon>
        <taxon>Pirellulales</taxon>
        <taxon>Pirellulaceae</taxon>
        <taxon>Pirellula</taxon>
    </lineage>
</organism>
<gene>
    <name evidence="6" type="ordered locus">Psta_1036</name>
</gene>
<dbReference type="InterPro" id="IPR036249">
    <property type="entry name" value="Thioredoxin-like_sf"/>
</dbReference>
<keyword evidence="2" id="KW-0201">Cytochrome c-type biogenesis</keyword>